<evidence type="ECO:0000313" key="2">
    <source>
        <dbReference type="EMBL" id="KAA6343985.1"/>
    </source>
</evidence>
<proteinExistence type="predicted"/>
<sequence>MKYTVTLIITGFLMLFAVDTPAQVLRSDYFLEGVSLRHQMNPSFMGERSYISFPFIGNTAIDIHSNMGLSNFVYKYDDPIYSLTTFLNPAINGNTFLKKLHTNNKVGVNLSLTLFSLGFYGWDGFNTVELGFKSNTSFNIPGAFFDFMKNGMDDVKKEYHIKNLDMRTNNYAELAFGHARFINEDLQIGGKFKILIGGANIRAHINDMFIKMGEDEWEISALGNLDASVKGAVFKTIDTKEIKEIKETIEIKETKETGKEIAVINETKEITTSDETTIRKKIDGFDLNSPGIGGWGAGIDLGVTYNLQDNLILSAAILDLGFISWSNSLKGYNDGTPFKFDGFDEFAAGDVENSNNKSIGDQIDDIKEDLEDILGFYEKDKKGKRTTILATTLNLGVEYICPDYEKLSFGALSSTRFEGIYTWSEARLSANIKPVSWFNTALTYGLSNYGSSLGWAFNFHPKGFNFYAGFDYIVTKLTPQFIPVNRPNLLANLGFGVTF</sequence>
<dbReference type="AlphaFoldDB" id="A0A5J4SEW4"/>
<organism evidence="2">
    <name type="scientific">termite gut metagenome</name>
    <dbReference type="NCBI Taxonomy" id="433724"/>
    <lineage>
        <taxon>unclassified sequences</taxon>
        <taxon>metagenomes</taxon>
        <taxon>organismal metagenomes</taxon>
    </lineage>
</organism>
<protein>
    <recommendedName>
        <fullName evidence="1">DUF5723 domain-containing protein</fullName>
    </recommendedName>
</protein>
<accession>A0A5J4SEW4</accession>
<evidence type="ECO:0000259" key="1">
    <source>
        <dbReference type="Pfam" id="PF18990"/>
    </source>
</evidence>
<dbReference type="EMBL" id="SNRY01000241">
    <property type="protein sequence ID" value="KAA6343985.1"/>
    <property type="molecule type" value="Genomic_DNA"/>
</dbReference>
<dbReference type="Pfam" id="PF18990">
    <property type="entry name" value="DUF5723"/>
    <property type="match status" value="1"/>
</dbReference>
<comment type="caution">
    <text evidence="2">The sequence shown here is derived from an EMBL/GenBank/DDBJ whole genome shotgun (WGS) entry which is preliminary data.</text>
</comment>
<name>A0A5J4SEW4_9ZZZZ</name>
<reference evidence="2" key="1">
    <citation type="submission" date="2019-03" db="EMBL/GenBank/DDBJ databases">
        <title>Single cell metagenomics reveals metabolic interactions within the superorganism composed of flagellate Streblomastix strix and complex community of Bacteroidetes bacteria on its surface.</title>
        <authorList>
            <person name="Treitli S.C."/>
            <person name="Kolisko M."/>
            <person name="Husnik F."/>
            <person name="Keeling P."/>
            <person name="Hampl V."/>
        </authorList>
    </citation>
    <scope>NUCLEOTIDE SEQUENCE</scope>
    <source>
        <strain evidence="2">STM</strain>
    </source>
</reference>
<gene>
    <name evidence="2" type="ORF">EZS27_008348</name>
</gene>
<dbReference type="InterPro" id="IPR043781">
    <property type="entry name" value="DUF5723"/>
</dbReference>
<feature type="domain" description="DUF5723" evidence="1">
    <location>
        <begin position="44"/>
        <end position="471"/>
    </location>
</feature>